<keyword evidence="2" id="KW-0175">Coiled coil</keyword>
<evidence type="ECO:0000256" key="2">
    <source>
        <dbReference type="SAM" id="Coils"/>
    </source>
</evidence>
<dbReference type="FunFam" id="3.30.70.270:FF:000001">
    <property type="entry name" value="Diguanylate cyclase domain protein"/>
    <property type="match status" value="1"/>
</dbReference>
<protein>
    <recommendedName>
        <fullName evidence="1">diguanylate cyclase</fullName>
        <ecNumber evidence="1">2.7.7.65</ecNumber>
    </recommendedName>
</protein>
<dbReference type="KEGG" id="alf:CFBP5473_06995"/>
<dbReference type="InterPro" id="IPR050469">
    <property type="entry name" value="Diguanylate_Cyclase"/>
</dbReference>
<feature type="coiled-coil region" evidence="2">
    <location>
        <begin position="98"/>
        <end position="125"/>
    </location>
</feature>
<dbReference type="EMBL" id="CP072167">
    <property type="protein sequence ID" value="QYA06874.1"/>
    <property type="molecule type" value="Genomic_DNA"/>
</dbReference>
<dbReference type="Pfam" id="PF00990">
    <property type="entry name" value="GGDEF"/>
    <property type="match status" value="1"/>
</dbReference>
<dbReference type="GO" id="GO:0043709">
    <property type="term" value="P:cell adhesion involved in single-species biofilm formation"/>
    <property type="evidence" value="ECO:0007669"/>
    <property type="project" value="TreeGrafter"/>
</dbReference>
<dbReference type="InterPro" id="IPR000160">
    <property type="entry name" value="GGDEF_dom"/>
</dbReference>
<dbReference type="InterPro" id="IPR029787">
    <property type="entry name" value="Nucleotide_cyclase"/>
</dbReference>
<dbReference type="PROSITE" id="PS50887">
    <property type="entry name" value="GGDEF"/>
    <property type="match status" value="1"/>
</dbReference>
<dbReference type="InterPro" id="IPR043128">
    <property type="entry name" value="Rev_trsase/Diguanyl_cyclase"/>
</dbReference>
<dbReference type="GO" id="GO:0005886">
    <property type="term" value="C:plasma membrane"/>
    <property type="evidence" value="ECO:0007669"/>
    <property type="project" value="TreeGrafter"/>
</dbReference>
<gene>
    <name evidence="4" type="ORF">CFBP5473_06995</name>
    <name evidence="5" type="ORF">J5285_12710</name>
</gene>
<accession>A0A4D7E081</accession>
<dbReference type="GO" id="GO:1902201">
    <property type="term" value="P:negative regulation of bacterial-type flagellum-dependent cell motility"/>
    <property type="evidence" value="ECO:0007669"/>
    <property type="project" value="TreeGrafter"/>
</dbReference>
<reference evidence="5 7" key="2">
    <citation type="submission" date="2021-03" db="EMBL/GenBank/DDBJ databases">
        <title>Rapid diversification of plasmids in a genus of pathogenic and nitrogen fixing bacteria.</title>
        <authorList>
            <person name="Weisberg A.J."/>
            <person name="Miller M."/>
            <person name="Ream W."/>
            <person name="Grunwald N.J."/>
            <person name="Chang J.H."/>
        </authorList>
    </citation>
    <scope>NUCLEOTIDE SEQUENCE [LARGE SCALE GENOMIC DNA]</scope>
    <source>
        <strain evidence="5 7">AF3.44</strain>
    </source>
</reference>
<dbReference type="Proteomes" id="UP000298545">
    <property type="component" value="Chromosome circular"/>
</dbReference>
<evidence type="ECO:0000256" key="1">
    <source>
        <dbReference type="ARBA" id="ARBA00012528"/>
    </source>
</evidence>
<keyword evidence="7" id="KW-1185">Reference proteome</keyword>
<dbReference type="GO" id="GO:0052621">
    <property type="term" value="F:diguanylate cyclase activity"/>
    <property type="evidence" value="ECO:0007669"/>
    <property type="project" value="UniProtKB-EC"/>
</dbReference>
<feature type="domain" description="GGDEF" evidence="3">
    <location>
        <begin position="205"/>
        <end position="340"/>
    </location>
</feature>
<dbReference type="SUPFAM" id="SSF55073">
    <property type="entry name" value="Nucleotide cyclase"/>
    <property type="match status" value="1"/>
</dbReference>
<evidence type="ECO:0000313" key="6">
    <source>
        <dbReference type="Proteomes" id="UP000298545"/>
    </source>
</evidence>
<dbReference type="PANTHER" id="PTHR45138:SF24">
    <property type="entry name" value="DIGUANYLATE CYCLASE DGCC-RELATED"/>
    <property type="match status" value="1"/>
</dbReference>
<dbReference type="SMART" id="SM00267">
    <property type="entry name" value="GGDEF"/>
    <property type="match status" value="1"/>
</dbReference>
<evidence type="ECO:0000313" key="7">
    <source>
        <dbReference type="Proteomes" id="UP000826513"/>
    </source>
</evidence>
<name>A0A4D7E081_9HYPH</name>
<evidence type="ECO:0000313" key="4">
    <source>
        <dbReference type="EMBL" id="QCI97680.1"/>
    </source>
</evidence>
<dbReference type="EMBL" id="CP039691">
    <property type="protein sequence ID" value="QCI97680.1"/>
    <property type="molecule type" value="Genomic_DNA"/>
</dbReference>
<dbReference type="NCBIfam" id="TIGR00254">
    <property type="entry name" value="GGDEF"/>
    <property type="match status" value="1"/>
</dbReference>
<dbReference type="RefSeq" id="WP_027673382.1">
    <property type="nucleotide sequence ID" value="NZ_CP039691.1"/>
</dbReference>
<dbReference type="EC" id="2.7.7.65" evidence="1"/>
<reference evidence="4 6" key="1">
    <citation type="submission" date="2019-04" db="EMBL/GenBank/DDBJ databases">
        <title>Complete genome sequence of Agrobacterium larrymoorei CFBP5473.</title>
        <authorList>
            <person name="Haryono M."/>
            <person name="Chou L."/>
            <person name="Lin Y.-C."/>
            <person name="Lai E.-M."/>
            <person name="Kuo C.-H."/>
        </authorList>
    </citation>
    <scope>NUCLEOTIDE SEQUENCE [LARGE SCALE GENOMIC DNA]</scope>
    <source>
        <strain evidence="4 6">CFBP5473</strain>
    </source>
</reference>
<evidence type="ECO:0000313" key="5">
    <source>
        <dbReference type="EMBL" id="QYA06874.1"/>
    </source>
</evidence>
<dbReference type="Gene3D" id="3.30.70.270">
    <property type="match status" value="1"/>
</dbReference>
<evidence type="ECO:0000259" key="3">
    <source>
        <dbReference type="PROSITE" id="PS50887"/>
    </source>
</evidence>
<dbReference type="Proteomes" id="UP000826513">
    <property type="component" value="Chromosome 1"/>
</dbReference>
<dbReference type="CDD" id="cd01949">
    <property type="entry name" value="GGDEF"/>
    <property type="match status" value="1"/>
</dbReference>
<dbReference type="PANTHER" id="PTHR45138">
    <property type="entry name" value="REGULATORY COMPONENTS OF SENSORY TRANSDUCTION SYSTEM"/>
    <property type="match status" value="1"/>
</dbReference>
<dbReference type="OrthoDB" id="9812260at2"/>
<dbReference type="STRING" id="1367849.GCA_000518585_00490"/>
<dbReference type="AlphaFoldDB" id="A0A4D7E081"/>
<organism evidence="4 6">
    <name type="scientific">Agrobacterium larrymoorei</name>
    <dbReference type="NCBI Taxonomy" id="160699"/>
    <lineage>
        <taxon>Bacteria</taxon>
        <taxon>Pseudomonadati</taxon>
        <taxon>Pseudomonadota</taxon>
        <taxon>Alphaproteobacteria</taxon>
        <taxon>Hyphomicrobiales</taxon>
        <taxon>Rhizobiaceae</taxon>
        <taxon>Rhizobium/Agrobacterium group</taxon>
        <taxon>Agrobacterium</taxon>
    </lineage>
</organism>
<proteinExistence type="predicted"/>
<sequence>MSTGSTPRAPIPDIAGQILFAMRNMGVAPIPRNYNLFYEAYIGSNPALSKDLAALGSRATQEELDDLGARYFDHNHAQIIETVQEKLHTELESLLLLLRHEQTSLENYNRILDETRERIVDKNLASANILKTAITLLADATGHKIAQGENTSRDFDRHAEEMQQVRLELDEYKRIANTDSLTRLANRRAFDDKLAAVYDSSMGLHLCALVLLDIDNFKRINDTYGHPVGDKILASVASVIRATVRKDVFVARSGGEEFAIVLESSNAEEVMAMCERIRSSLERTPFRNSKSGTDYGQVTISIGFAMASQAGNPGDLYSHADVALYNAKENGRNRTVLFEEGMQKNYAGKSWLIYKK</sequence>